<proteinExistence type="inferred from homology"/>
<evidence type="ECO:0000256" key="1">
    <source>
        <dbReference type="ARBA" id="ARBA00007074"/>
    </source>
</evidence>
<dbReference type="SUPFAM" id="SSF54001">
    <property type="entry name" value="Cysteine proteinases"/>
    <property type="match status" value="1"/>
</dbReference>
<dbReference type="InterPro" id="IPR038765">
    <property type="entry name" value="Papain-like_cys_pep_sf"/>
</dbReference>
<dbReference type="PANTHER" id="PTHR47359">
    <property type="entry name" value="PEPTIDOGLYCAN DL-ENDOPEPTIDASE CWLO"/>
    <property type="match status" value="1"/>
</dbReference>
<comment type="similarity">
    <text evidence="1">Belongs to the peptidase C40 family.</text>
</comment>
<feature type="coiled-coil region" evidence="5">
    <location>
        <begin position="65"/>
        <end position="92"/>
    </location>
</feature>
<evidence type="ECO:0000256" key="3">
    <source>
        <dbReference type="ARBA" id="ARBA00022801"/>
    </source>
</evidence>
<keyword evidence="3 7" id="KW-0378">Hydrolase</keyword>
<dbReference type="InterPro" id="IPR051794">
    <property type="entry name" value="PG_Endopeptidase_C40"/>
</dbReference>
<dbReference type="RefSeq" id="WP_181641857.1">
    <property type="nucleotide sequence ID" value="NZ_CCXJ01000245.1"/>
</dbReference>
<sequence>MSPARKRTRAAAVIGGVAMTVTLALVNPLPGFAEPDVDDVRVKVETLYKQASEASERYNDARVARTSAQKRLRSLRADLARQQEKVDGLRDAVASSLVRDFQGQALSTTSRMVLSEDPDAFLEDLSAVSTFNDQRSQMMAEFTVQLRQLDVRRKATEGELAALKKLEKTLAAEKAAVDEKAAEAEDLLDTLEARAAALTIGPASRSAERAPITIKDVPVSGRAKAAVQFALAQVGKSYVYGAAGPSSFDCSGLTMSAWAAAGVALPHSSSAQMGATTPISTSQLQPGDLVFYYSPVSHVAIYIGNGQIVDAANPSTGVRIAGVSSMPIAGAGRPG</sequence>
<reference evidence="7 8" key="1">
    <citation type="submission" date="2023-07" db="EMBL/GenBank/DDBJ databases">
        <title>Sequencing the genomes of 1000 actinobacteria strains.</title>
        <authorList>
            <person name="Klenk H.-P."/>
        </authorList>
    </citation>
    <scope>NUCLEOTIDE SEQUENCE [LARGE SCALE GENOMIC DNA]</scope>
    <source>
        <strain evidence="7 8">GD13</strain>
    </source>
</reference>
<dbReference type="PANTHER" id="PTHR47359:SF3">
    <property type="entry name" value="NLP_P60 DOMAIN-CONTAINING PROTEIN-RELATED"/>
    <property type="match status" value="1"/>
</dbReference>
<keyword evidence="4" id="KW-0788">Thiol protease</keyword>
<protein>
    <submittedName>
        <fullName evidence="7">Cell wall-associated NlpC family hydrolase/uncharacterized coiled-coil protein SlyX</fullName>
    </submittedName>
</protein>
<keyword evidence="5" id="KW-0175">Coiled coil</keyword>
<feature type="coiled-coil region" evidence="5">
    <location>
        <begin position="146"/>
        <end position="201"/>
    </location>
</feature>
<keyword evidence="2" id="KW-0645">Protease</keyword>
<feature type="domain" description="NlpC/P60" evidence="6">
    <location>
        <begin position="220"/>
        <end position="335"/>
    </location>
</feature>
<accession>A0ABT9NT17</accession>
<dbReference type="EMBL" id="JAUSQM010000001">
    <property type="protein sequence ID" value="MDP9823570.1"/>
    <property type="molecule type" value="Genomic_DNA"/>
</dbReference>
<name>A0ABT9NT17_9ACTN</name>
<evidence type="ECO:0000259" key="6">
    <source>
        <dbReference type="PROSITE" id="PS51935"/>
    </source>
</evidence>
<evidence type="ECO:0000313" key="7">
    <source>
        <dbReference type="EMBL" id="MDP9823570.1"/>
    </source>
</evidence>
<evidence type="ECO:0000256" key="5">
    <source>
        <dbReference type="SAM" id="Coils"/>
    </source>
</evidence>
<dbReference type="Gene3D" id="6.10.250.3150">
    <property type="match status" value="1"/>
</dbReference>
<organism evidence="7 8">
    <name type="scientific">Nocardioides massiliensis</name>
    <dbReference type="NCBI Taxonomy" id="1325935"/>
    <lineage>
        <taxon>Bacteria</taxon>
        <taxon>Bacillati</taxon>
        <taxon>Actinomycetota</taxon>
        <taxon>Actinomycetes</taxon>
        <taxon>Propionibacteriales</taxon>
        <taxon>Nocardioidaceae</taxon>
        <taxon>Nocardioides</taxon>
    </lineage>
</organism>
<dbReference type="InterPro" id="IPR000064">
    <property type="entry name" value="NLP_P60_dom"/>
</dbReference>
<evidence type="ECO:0000313" key="8">
    <source>
        <dbReference type="Proteomes" id="UP001240447"/>
    </source>
</evidence>
<evidence type="ECO:0000256" key="4">
    <source>
        <dbReference type="ARBA" id="ARBA00022807"/>
    </source>
</evidence>
<dbReference type="Gene3D" id="3.90.1720.10">
    <property type="entry name" value="endopeptidase domain like (from Nostoc punctiforme)"/>
    <property type="match status" value="1"/>
</dbReference>
<gene>
    <name evidence="7" type="ORF">J2S59_003379</name>
</gene>
<keyword evidence="8" id="KW-1185">Reference proteome</keyword>
<evidence type="ECO:0000256" key="2">
    <source>
        <dbReference type="ARBA" id="ARBA00022670"/>
    </source>
</evidence>
<dbReference type="PROSITE" id="PS51935">
    <property type="entry name" value="NLPC_P60"/>
    <property type="match status" value="1"/>
</dbReference>
<dbReference type="Proteomes" id="UP001240447">
    <property type="component" value="Unassembled WGS sequence"/>
</dbReference>
<comment type="caution">
    <text evidence="7">The sequence shown here is derived from an EMBL/GenBank/DDBJ whole genome shotgun (WGS) entry which is preliminary data.</text>
</comment>
<dbReference type="Pfam" id="PF00877">
    <property type="entry name" value="NLPC_P60"/>
    <property type="match status" value="1"/>
</dbReference>
<dbReference type="GO" id="GO:0016787">
    <property type="term" value="F:hydrolase activity"/>
    <property type="evidence" value="ECO:0007669"/>
    <property type="project" value="UniProtKB-KW"/>
</dbReference>